<evidence type="ECO:0000256" key="6">
    <source>
        <dbReference type="ARBA" id="ARBA00031924"/>
    </source>
</evidence>
<dbReference type="STRING" id="51028.A0A0N4V3C1"/>
<name>A0A0N4V3C1_ENTVE</name>
<dbReference type="GO" id="GO:0005811">
    <property type="term" value="C:lipid droplet"/>
    <property type="evidence" value="ECO:0007669"/>
    <property type="project" value="UniProtKB-SubCell"/>
</dbReference>
<protein>
    <recommendedName>
        <fullName evidence="3">Lipid droplet-associated hydrolase</fullName>
        <ecNumber evidence="7">3.1.1.13</ecNumber>
    </recommendedName>
    <alternativeName>
        <fullName evidence="6">Lipid droplet-associated serine hydrolase</fullName>
    </alternativeName>
</protein>
<dbReference type="InterPro" id="IPR029058">
    <property type="entry name" value="AB_hydrolase_fold"/>
</dbReference>
<dbReference type="Proteomes" id="UP000274131">
    <property type="component" value="Unassembled WGS sequence"/>
</dbReference>
<dbReference type="PANTHER" id="PTHR13390:SF0">
    <property type="entry name" value="LIPID DROPLET-ASSOCIATED HYDROLASE"/>
    <property type="match status" value="1"/>
</dbReference>
<dbReference type="Pfam" id="PF10230">
    <property type="entry name" value="LIDHydrolase"/>
    <property type="match status" value="1"/>
</dbReference>
<keyword evidence="5" id="KW-0378">Hydrolase</keyword>
<evidence type="ECO:0000313" key="11">
    <source>
        <dbReference type="WBParaSite" id="EVEC_0000454301-mRNA-1"/>
    </source>
</evidence>
<dbReference type="Gene3D" id="3.40.50.1820">
    <property type="entry name" value="alpha/beta hydrolase"/>
    <property type="match status" value="1"/>
</dbReference>
<reference evidence="9 10" key="2">
    <citation type="submission" date="2018-10" db="EMBL/GenBank/DDBJ databases">
        <authorList>
            <consortium name="Pathogen Informatics"/>
        </authorList>
    </citation>
    <scope>NUCLEOTIDE SEQUENCE [LARGE SCALE GENOMIC DNA]</scope>
</reference>
<keyword evidence="4" id="KW-0551">Lipid droplet</keyword>
<evidence type="ECO:0000256" key="5">
    <source>
        <dbReference type="ARBA" id="ARBA00022801"/>
    </source>
</evidence>
<dbReference type="InterPro" id="IPR019363">
    <property type="entry name" value="LDAH"/>
</dbReference>
<dbReference type="GO" id="GO:0019915">
    <property type="term" value="P:lipid storage"/>
    <property type="evidence" value="ECO:0007669"/>
    <property type="project" value="InterPro"/>
</dbReference>
<evidence type="ECO:0000256" key="7">
    <source>
        <dbReference type="ARBA" id="ARBA00039150"/>
    </source>
</evidence>
<comment type="similarity">
    <text evidence="2">Belongs to the AB hydrolase superfamily. LDAH family.</text>
</comment>
<dbReference type="SUPFAM" id="SSF53474">
    <property type="entry name" value="alpha/beta-Hydrolases"/>
    <property type="match status" value="1"/>
</dbReference>
<evidence type="ECO:0000256" key="4">
    <source>
        <dbReference type="ARBA" id="ARBA00022677"/>
    </source>
</evidence>
<keyword evidence="10" id="KW-1185">Reference proteome</keyword>
<evidence type="ECO:0000256" key="3">
    <source>
        <dbReference type="ARBA" id="ARBA00019242"/>
    </source>
</evidence>
<evidence type="ECO:0000256" key="2">
    <source>
        <dbReference type="ARBA" id="ARBA00008300"/>
    </source>
</evidence>
<sequence length="334" mass="37619">MVDVGRVVQWVSVAGNMTRVLWMGGHVAADRVTSEDAKCVSDIVLMIPGNPGVELFYEDFGDRFLKKIYAGHRSGDMFQKNALAFCVVSHLNHVRLPNELRGEGEQRPDDRISLPGQIQHKFDFCSEHLSKSSKIVLVGHSIGSYIALKLLPLLINDGFTVLKVFGLFPTIERMASSPNGKFMYPMLVKLRNYDSYLKFCGGSIDYLPKWLKKFFCGVYFSHSETPSCIPEAATELMDINVIRNIVYMGADELETVIELDESLLEHKRLLQFYYGAKDGWCPIAYGKEMLERLGEEIVTIDAGDCEHAFVIKNGDVMAKRVADWVSYQSHIVSS</sequence>
<dbReference type="PANTHER" id="PTHR13390">
    <property type="entry name" value="LIPASE"/>
    <property type="match status" value="1"/>
</dbReference>
<comment type="subcellular location">
    <subcellularLocation>
        <location evidence="1">Lipid droplet</location>
    </subcellularLocation>
</comment>
<dbReference type="OrthoDB" id="448051at2759"/>
<proteinExistence type="inferred from homology"/>
<reference evidence="11" key="1">
    <citation type="submission" date="2017-02" db="UniProtKB">
        <authorList>
            <consortium name="WormBaseParasite"/>
        </authorList>
    </citation>
    <scope>IDENTIFICATION</scope>
</reference>
<dbReference type="AlphaFoldDB" id="A0A0N4V3C1"/>
<gene>
    <name evidence="9" type="ORF">EVEC_LOCUS4251</name>
</gene>
<dbReference type="GO" id="GO:0004771">
    <property type="term" value="F:sterol ester esterase activity"/>
    <property type="evidence" value="ECO:0007669"/>
    <property type="project" value="UniProtKB-EC"/>
</dbReference>
<evidence type="ECO:0000313" key="9">
    <source>
        <dbReference type="EMBL" id="VDD89500.1"/>
    </source>
</evidence>
<comment type="catalytic activity">
    <reaction evidence="8">
        <text>a cholesterol ester + H2O = cholesterol + a fatty acid + H(+)</text>
        <dbReference type="Rhea" id="RHEA:36403"/>
        <dbReference type="ChEBI" id="CHEBI:15377"/>
        <dbReference type="ChEBI" id="CHEBI:15378"/>
        <dbReference type="ChEBI" id="CHEBI:16113"/>
        <dbReference type="ChEBI" id="CHEBI:17002"/>
        <dbReference type="ChEBI" id="CHEBI:28868"/>
        <dbReference type="EC" id="3.1.1.13"/>
    </reaction>
    <physiologicalReaction direction="left-to-right" evidence="8">
        <dbReference type="Rhea" id="RHEA:36404"/>
    </physiologicalReaction>
</comment>
<evidence type="ECO:0000256" key="8">
    <source>
        <dbReference type="ARBA" id="ARBA00049527"/>
    </source>
</evidence>
<evidence type="ECO:0000313" key="10">
    <source>
        <dbReference type="Proteomes" id="UP000274131"/>
    </source>
</evidence>
<dbReference type="WBParaSite" id="EVEC_0000454301-mRNA-1">
    <property type="protein sequence ID" value="EVEC_0000454301-mRNA-1"/>
    <property type="gene ID" value="EVEC_0000454301"/>
</dbReference>
<evidence type="ECO:0000256" key="1">
    <source>
        <dbReference type="ARBA" id="ARBA00004502"/>
    </source>
</evidence>
<dbReference type="EC" id="3.1.1.13" evidence="7"/>
<accession>A0A0N4V3C1</accession>
<organism evidence="11">
    <name type="scientific">Enterobius vermicularis</name>
    <name type="common">Human pinworm</name>
    <dbReference type="NCBI Taxonomy" id="51028"/>
    <lineage>
        <taxon>Eukaryota</taxon>
        <taxon>Metazoa</taxon>
        <taxon>Ecdysozoa</taxon>
        <taxon>Nematoda</taxon>
        <taxon>Chromadorea</taxon>
        <taxon>Rhabditida</taxon>
        <taxon>Spirurina</taxon>
        <taxon>Oxyuridomorpha</taxon>
        <taxon>Oxyuroidea</taxon>
        <taxon>Oxyuridae</taxon>
        <taxon>Enterobius</taxon>
    </lineage>
</organism>
<dbReference type="EMBL" id="UXUI01007805">
    <property type="protein sequence ID" value="VDD89500.1"/>
    <property type="molecule type" value="Genomic_DNA"/>
</dbReference>